<name>A0ABV3CE59_9ACTN</name>
<proteinExistence type="predicted"/>
<sequence>MRKNLMTAAGVAAAALTLSLSTAGSAHAALDDGSSSCSTTGASGKMSWTNYWGPGYTINLKFTLTDTQADGNSVAMRLVSKDTFGRIHYWKWNKNTQGNGKTSTWNTTASHVNGLFDIGLEVVRLGSDGSVRNTCTKW</sequence>
<evidence type="ECO:0000313" key="2">
    <source>
        <dbReference type="EMBL" id="MEU7073072.1"/>
    </source>
</evidence>
<evidence type="ECO:0000313" key="3">
    <source>
        <dbReference type="Proteomes" id="UP001551329"/>
    </source>
</evidence>
<accession>A0ABV3CE59</accession>
<evidence type="ECO:0008006" key="4">
    <source>
        <dbReference type="Google" id="ProtNLM"/>
    </source>
</evidence>
<dbReference type="Proteomes" id="UP001551329">
    <property type="component" value="Unassembled WGS sequence"/>
</dbReference>
<reference evidence="2 3" key="1">
    <citation type="submission" date="2024-06" db="EMBL/GenBank/DDBJ databases">
        <title>The Natural Products Discovery Center: Release of the First 8490 Sequenced Strains for Exploring Actinobacteria Biosynthetic Diversity.</title>
        <authorList>
            <person name="Kalkreuter E."/>
            <person name="Kautsar S.A."/>
            <person name="Yang D."/>
            <person name="Bader C.D."/>
            <person name="Teijaro C.N."/>
            <person name="Fluegel L."/>
            <person name="Davis C.M."/>
            <person name="Simpson J.R."/>
            <person name="Lauterbach L."/>
            <person name="Steele A.D."/>
            <person name="Gui C."/>
            <person name="Meng S."/>
            <person name="Li G."/>
            <person name="Viehrig K."/>
            <person name="Ye F."/>
            <person name="Su P."/>
            <person name="Kiefer A.F."/>
            <person name="Nichols A."/>
            <person name="Cepeda A.J."/>
            <person name="Yan W."/>
            <person name="Fan B."/>
            <person name="Jiang Y."/>
            <person name="Adhikari A."/>
            <person name="Zheng C.-J."/>
            <person name="Schuster L."/>
            <person name="Cowan T.M."/>
            <person name="Smanski M.J."/>
            <person name="Chevrette M.G."/>
            <person name="De Carvalho L.P.S."/>
            <person name="Shen B."/>
        </authorList>
    </citation>
    <scope>NUCLEOTIDE SEQUENCE [LARGE SCALE GENOMIC DNA]</scope>
    <source>
        <strain evidence="2 3">NPDC045974</strain>
    </source>
</reference>
<gene>
    <name evidence="2" type="ORF">AB0A88_23390</name>
</gene>
<comment type="caution">
    <text evidence="2">The sequence shown here is derived from an EMBL/GenBank/DDBJ whole genome shotgun (WGS) entry which is preliminary data.</text>
</comment>
<organism evidence="2 3">
    <name type="scientific">Streptomyces narbonensis</name>
    <dbReference type="NCBI Taxonomy" id="67333"/>
    <lineage>
        <taxon>Bacteria</taxon>
        <taxon>Bacillati</taxon>
        <taxon>Actinomycetota</taxon>
        <taxon>Actinomycetes</taxon>
        <taxon>Kitasatosporales</taxon>
        <taxon>Streptomycetaceae</taxon>
        <taxon>Streptomyces</taxon>
    </lineage>
</organism>
<protein>
    <recommendedName>
        <fullName evidence="4">Secreted protein</fullName>
    </recommendedName>
</protein>
<evidence type="ECO:0000256" key="1">
    <source>
        <dbReference type="SAM" id="SignalP"/>
    </source>
</evidence>
<feature type="chain" id="PRO_5047379581" description="Secreted protein" evidence="1">
    <location>
        <begin position="29"/>
        <end position="138"/>
    </location>
</feature>
<keyword evidence="3" id="KW-1185">Reference proteome</keyword>
<feature type="signal peptide" evidence="1">
    <location>
        <begin position="1"/>
        <end position="28"/>
    </location>
</feature>
<keyword evidence="1" id="KW-0732">Signal</keyword>
<dbReference type="RefSeq" id="WP_358476657.1">
    <property type="nucleotide sequence ID" value="NZ_JBEZAE010000016.1"/>
</dbReference>
<dbReference type="EMBL" id="JBEZAE010000016">
    <property type="protein sequence ID" value="MEU7073072.1"/>
    <property type="molecule type" value="Genomic_DNA"/>
</dbReference>